<dbReference type="GO" id="GO:0006493">
    <property type="term" value="P:protein O-linked glycosylation"/>
    <property type="evidence" value="ECO:0007669"/>
    <property type="project" value="TreeGrafter"/>
</dbReference>
<evidence type="ECO:0000256" key="8">
    <source>
        <dbReference type="ARBA" id="ARBA00023034"/>
    </source>
</evidence>
<dbReference type="EC" id="2.4.1.-" evidence="10"/>
<dbReference type="Pfam" id="PF01762">
    <property type="entry name" value="Galactosyl_T"/>
    <property type="match status" value="1"/>
</dbReference>
<keyword evidence="4" id="KW-0808">Transferase</keyword>
<keyword evidence="7 10" id="KW-1133">Transmembrane helix</keyword>
<keyword evidence="5 10" id="KW-0812">Transmembrane</keyword>
<evidence type="ECO:0000313" key="12">
    <source>
        <dbReference type="Proteomes" id="UP001497623"/>
    </source>
</evidence>
<evidence type="ECO:0000256" key="5">
    <source>
        <dbReference type="ARBA" id="ARBA00022692"/>
    </source>
</evidence>
<comment type="similarity">
    <text evidence="2 10">Belongs to the glycosyltransferase 31 family.</text>
</comment>
<evidence type="ECO:0000256" key="4">
    <source>
        <dbReference type="ARBA" id="ARBA00022679"/>
    </source>
</evidence>
<dbReference type="PANTHER" id="PTHR11214">
    <property type="entry name" value="BETA-1,3-N-ACETYLGLUCOSAMINYLTRANSFERASE"/>
    <property type="match status" value="1"/>
</dbReference>
<evidence type="ECO:0000256" key="9">
    <source>
        <dbReference type="ARBA" id="ARBA00023136"/>
    </source>
</evidence>
<gene>
    <name evidence="11" type="ORF">MNOR_LOCUS22841</name>
</gene>
<evidence type="ECO:0000256" key="3">
    <source>
        <dbReference type="ARBA" id="ARBA00022676"/>
    </source>
</evidence>
<dbReference type="EMBL" id="CAXKWB010019562">
    <property type="protein sequence ID" value="CAL4122119.1"/>
    <property type="molecule type" value="Genomic_DNA"/>
</dbReference>
<dbReference type="Proteomes" id="UP001497623">
    <property type="component" value="Unassembled WGS sequence"/>
</dbReference>
<dbReference type="PANTHER" id="PTHR11214:SF3">
    <property type="entry name" value="BETA-1,3-GALACTOSYLTRANSFERASE 6"/>
    <property type="match status" value="1"/>
</dbReference>
<keyword evidence="8 10" id="KW-0333">Golgi apparatus</keyword>
<protein>
    <recommendedName>
        <fullName evidence="10">Hexosyltransferase</fullName>
        <ecNumber evidence="10">2.4.1.-</ecNumber>
    </recommendedName>
</protein>
<dbReference type="AlphaFoldDB" id="A0AAV2RDZ3"/>
<reference evidence="11 12" key="1">
    <citation type="submission" date="2024-05" db="EMBL/GenBank/DDBJ databases">
        <authorList>
            <person name="Wallberg A."/>
        </authorList>
    </citation>
    <scope>NUCLEOTIDE SEQUENCE [LARGE SCALE GENOMIC DNA]</scope>
</reference>
<dbReference type="InterPro" id="IPR002659">
    <property type="entry name" value="Glyco_trans_31"/>
</dbReference>
<comment type="caution">
    <text evidence="11">The sequence shown here is derived from an EMBL/GenBank/DDBJ whole genome shotgun (WGS) entry which is preliminary data.</text>
</comment>
<feature type="transmembrane region" description="Helical" evidence="10">
    <location>
        <begin position="374"/>
        <end position="395"/>
    </location>
</feature>
<name>A0AAV2RDZ3_MEGNR</name>
<comment type="subcellular location">
    <subcellularLocation>
        <location evidence="1 10">Golgi apparatus membrane</location>
        <topology evidence="1 10">Single-pass type II membrane protein</topology>
    </subcellularLocation>
</comment>
<accession>A0AAV2RDZ3</accession>
<evidence type="ECO:0000256" key="10">
    <source>
        <dbReference type="RuleBase" id="RU363063"/>
    </source>
</evidence>
<keyword evidence="9 10" id="KW-0472">Membrane</keyword>
<keyword evidence="12" id="KW-1185">Reference proteome</keyword>
<dbReference type="GO" id="GO:0016758">
    <property type="term" value="F:hexosyltransferase activity"/>
    <property type="evidence" value="ECO:0007669"/>
    <property type="project" value="InterPro"/>
</dbReference>
<evidence type="ECO:0000256" key="7">
    <source>
        <dbReference type="ARBA" id="ARBA00022989"/>
    </source>
</evidence>
<proteinExistence type="inferred from homology"/>
<keyword evidence="6 10" id="KW-0735">Signal-anchor</keyword>
<keyword evidence="3 10" id="KW-0328">Glycosyltransferase</keyword>
<evidence type="ECO:0000313" key="11">
    <source>
        <dbReference type="EMBL" id="CAL4122119.1"/>
    </source>
</evidence>
<evidence type="ECO:0000256" key="6">
    <source>
        <dbReference type="ARBA" id="ARBA00022968"/>
    </source>
</evidence>
<dbReference type="GO" id="GO:0000139">
    <property type="term" value="C:Golgi membrane"/>
    <property type="evidence" value="ECO:0007669"/>
    <property type="project" value="UniProtKB-SubCell"/>
</dbReference>
<organism evidence="11 12">
    <name type="scientific">Meganyctiphanes norvegica</name>
    <name type="common">Northern krill</name>
    <name type="synonym">Thysanopoda norvegica</name>
    <dbReference type="NCBI Taxonomy" id="48144"/>
    <lineage>
        <taxon>Eukaryota</taxon>
        <taxon>Metazoa</taxon>
        <taxon>Ecdysozoa</taxon>
        <taxon>Arthropoda</taxon>
        <taxon>Crustacea</taxon>
        <taxon>Multicrustacea</taxon>
        <taxon>Malacostraca</taxon>
        <taxon>Eumalacostraca</taxon>
        <taxon>Eucarida</taxon>
        <taxon>Euphausiacea</taxon>
        <taxon>Euphausiidae</taxon>
        <taxon>Meganyctiphanes</taxon>
    </lineage>
</organism>
<feature type="non-terminal residue" evidence="11">
    <location>
        <position position="401"/>
    </location>
</feature>
<evidence type="ECO:0000256" key="2">
    <source>
        <dbReference type="ARBA" id="ARBA00008661"/>
    </source>
</evidence>
<sequence>MDAQVNTCSSANYTLCLSTLLTAIDHVQSCTLLAGARNGIYIRLNHIKNMRERVASVRRVYTPFILRHPSEVTQCHRTYHHGHHEVSVLYWYKVTPPQLPSMVVSVSMTAEPLDPPPKVSMVSDTEQLTPHDDIDEELIPAVTSDDLREQSIPSQENPYQKLMNMHYTNCLENMSKKSLNVLFWVLIFCYEVPGFISCERNRYLHSFRLLKFLFDSGSVTSELICRVKPENWRYPCRRNCKEPKWQISYQEFPENKFPPHCQGPAYIIPRSVVGSLYEASNKSHPFRFEDVYYTGLLVPLLPMKVNWNDIADKFPWRPTKWDKSFTQSDLMVLEMEEGCGKGSWDRAWKEVLEMENIAANKESQPELKETEYPVLMWISVVIILLLIFLIMTPCIQSFIKR</sequence>
<evidence type="ECO:0000256" key="1">
    <source>
        <dbReference type="ARBA" id="ARBA00004323"/>
    </source>
</evidence>